<protein>
    <submittedName>
        <fullName evidence="1">Uncharacterized protein</fullName>
    </submittedName>
</protein>
<sequence length="137" mass="15446">MLELALAWMGRYDEKPWAPSRRSSYCVKTGGQCLQSSQCCSFSDVCLTNSKYTKYAKSRYSTCENVKALALNKSIQPFKKAGSSCTDSLECVDLCCREIRGHRYHYNRCGKPEDDFTSYTCVMAQRSGNDVLDDIGL</sequence>
<comment type="caution">
    <text evidence="1">The sequence shown here is derived from an EMBL/GenBank/DDBJ whole genome shotgun (WGS) entry which is preliminary data.</text>
</comment>
<dbReference type="Proteomes" id="UP001347796">
    <property type="component" value="Unassembled WGS sequence"/>
</dbReference>
<dbReference type="EMBL" id="JAZGQO010000007">
    <property type="protein sequence ID" value="KAK6180649.1"/>
    <property type="molecule type" value="Genomic_DNA"/>
</dbReference>
<evidence type="ECO:0000313" key="1">
    <source>
        <dbReference type="EMBL" id="KAK6180649.1"/>
    </source>
</evidence>
<gene>
    <name evidence="1" type="ORF">SNE40_008658</name>
</gene>
<keyword evidence="2" id="KW-1185">Reference proteome</keyword>
<reference evidence="1 2" key="1">
    <citation type="submission" date="2024-01" db="EMBL/GenBank/DDBJ databases">
        <title>The genome of the rayed Mediterranean limpet Patella caerulea (Linnaeus, 1758).</title>
        <authorList>
            <person name="Anh-Thu Weber A."/>
            <person name="Halstead-Nussloch G."/>
        </authorList>
    </citation>
    <scope>NUCLEOTIDE SEQUENCE [LARGE SCALE GENOMIC DNA]</scope>
    <source>
        <strain evidence="1">AATW-2023a</strain>
        <tissue evidence="1">Whole specimen</tissue>
    </source>
</reference>
<dbReference type="AlphaFoldDB" id="A0AAN8JT93"/>
<accession>A0AAN8JT93</accession>
<evidence type="ECO:0000313" key="2">
    <source>
        <dbReference type="Proteomes" id="UP001347796"/>
    </source>
</evidence>
<name>A0AAN8JT93_PATCE</name>
<proteinExistence type="predicted"/>
<organism evidence="1 2">
    <name type="scientific">Patella caerulea</name>
    <name type="common">Rayed Mediterranean limpet</name>
    <dbReference type="NCBI Taxonomy" id="87958"/>
    <lineage>
        <taxon>Eukaryota</taxon>
        <taxon>Metazoa</taxon>
        <taxon>Spiralia</taxon>
        <taxon>Lophotrochozoa</taxon>
        <taxon>Mollusca</taxon>
        <taxon>Gastropoda</taxon>
        <taxon>Patellogastropoda</taxon>
        <taxon>Patelloidea</taxon>
        <taxon>Patellidae</taxon>
        <taxon>Patella</taxon>
    </lineage>
</organism>